<dbReference type="InterPro" id="IPR036148">
    <property type="entry name" value="MmgE/PrpD_sf"/>
</dbReference>
<dbReference type="SUPFAM" id="SSF103378">
    <property type="entry name" value="2-methylcitrate dehydratase PrpD"/>
    <property type="match status" value="1"/>
</dbReference>
<reference evidence="2" key="1">
    <citation type="submission" date="2022-11" db="EMBL/GenBank/DDBJ databases">
        <title>Robbsia betulipollinis sp. nov., isolated from pollen of birch (Betula pendula).</title>
        <authorList>
            <person name="Shi H."/>
            <person name="Ambika Manirajan B."/>
            <person name="Ratering S."/>
            <person name="Geissler-Plaum R."/>
            <person name="Schnell S."/>
        </authorList>
    </citation>
    <scope>NUCLEOTIDE SEQUENCE</scope>
    <source>
        <strain evidence="2">Bb-Pol-6</strain>
    </source>
</reference>
<keyword evidence="3" id="KW-1185">Reference proteome</keyword>
<feature type="region of interest" description="Disordered" evidence="1">
    <location>
        <begin position="1"/>
        <end position="21"/>
    </location>
</feature>
<evidence type="ECO:0000256" key="1">
    <source>
        <dbReference type="SAM" id="MobiDB-lite"/>
    </source>
</evidence>
<proteinExistence type="predicted"/>
<comment type="caution">
    <text evidence="2">The sequence shown here is derived from an EMBL/GenBank/DDBJ whole genome shotgun (WGS) entry which is preliminary data.</text>
</comment>
<dbReference type="RefSeq" id="WP_267849203.1">
    <property type="nucleotide sequence ID" value="NZ_JAPMXC010000010.1"/>
</dbReference>
<dbReference type="Proteomes" id="UP001082899">
    <property type="component" value="Unassembled WGS sequence"/>
</dbReference>
<protein>
    <submittedName>
        <fullName evidence="2">Uncharacterized protein</fullName>
    </submittedName>
</protein>
<organism evidence="2 3">
    <name type="scientific">Robbsia betulipollinis</name>
    <dbReference type="NCBI Taxonomy" id="2981849"/>
    <lineage>
        <taxon>Bacteria</taxon>
        <taxon>Pseudomonadati</taxon>
        <taxon>Pseudomonadota</taxon>
        <taxon>Betaproteobacteria</taxon>
        <taxon>Burkholderiales</taxon>
        <taxon>Burkholderiaceae</taxon>
        <taxon>Robbsia</taxon>
    </lineage>
</organism>
<sequence>MFAALTGNNGAGGDAAGGKAAATGLTTVPRVARILANYHVNARYDDPPAEVRKEGTRTLLNWVGGAVGGSRENPVKCAIAASRPFSGPP</sequence>
<dbReference type="Gene3D" id="1.10.4100.10">
    <property type="entry name" value="2-methylcitrate dehydratase PrpD"/>
    <property type="match status" value="1"/>
</dbReference>
<gene>
    <name evidence="2" type="ORF">OVY01_19320</name>
</gene>
<name>A0ABT3ZRW6_9BURK</name>
<dbReference type="InterPro" id="IPR042183">
    <property type="entry name" value="MmgE/PrpD_sf_1"/>
</dbReference>
<accession>A0ABT3ZRW6</accession>
<evidence type="ECO:0000313" key="3">
    <source>
        <dbReference type="Proteomes" id="UP001082899"/>
    </source>
</evidence>
<evidence type="ECO:0000313" key="2">
    <source>
        <dbReference type="EMBL" id="MCY0389301.1"/>
    </source>
</evidence>
<dbReference type="EMBL" id="JAPMXC010000010">
    <property type="protein sequence ID" value="MCY0389301.1"/>
    <property type="molecule type" value="Genomic_DNA"/>
</dbReference>